<proteinExistence type="predicted"/>
<name>A0A066Z1Q5_9ACTN</name>
<comment type="caution">
    <text evidence="6">The sequence shown here is derived from an EMBL/GenBank/DDBJ whole genome shotgun (WGS) entry which is preliminary data.</text>
</comment>
<protein>
    <recommendedName>
        <fullName evidence="5">LamG-like jellyroll fold domain-containing protein</fullName>
    </recommendedName>
</protein>
<feature type="transmembrane region" description="Helical" evidence="4">
    <location>
        <begin position="15"/>
        <end position="37"/>
    </location>
</feature>
<evidence type="ECO:0000313" key="7">
    <source>
        <dbReference type="Proteomes" id="UP000027178"/>
    </source>
</evidence>
<reference evidence="6 7" key="1">
    <citation type="submission" date="2014-05" db="EMBL/GenBank/DDBJ databases">
        <title>Draft Genome Sequence of Kitasatospora cheerisanensis KCTC 2395.</title>
        <authorList>
            <person name="Nam D.H."/>
        </authorList>
    </citation>
    <scope>NUCLEOTIDE SEQUENCE [LARGE SCALE GENOMIC DNA]</scope>
    <source>
        <strain evidence="6 7">KCTC 2395</strain>
    </source>
</reference>
<dbReference type="Proteomes" id="UP000027178">
    <property type="component" value="Unassembled WGS sequence"/>
</dbReference>
<dbReference type="RefSeq" id="WP_035864552.1">
    <property type="nucleotide sequence ID" value="NZ_KK853997.1"/>
</dbReference>
<sequence>MTEADEREARRKRTLGITALATGLVAVGAMVAVAVMVQDSADGPSTPRTAAAGATASPTAKPSASAGGKNGQGGQDGQTGQAGHEDAGAGGSDAVPGLKLGSAAKVGAADGRDGKALQLTGTGDGFAEAAGASVDTTKDFTVSAVVRNDAASASKAAVSQNGEQFFSFYLGREDAGANKNRWVFKVQTANETGKTATALSTAAAATGRWTTLTGVYNAKAKTISLYVDGTLAQTTPAPSIVTGTGPLELGRARYKSAWADAWNGSITDVQVWKKALTADQVSKAATGKPGEAPAANLLGS</sequence>
<dbReference type="EMBL" id="JNBY01000093">
    <property type="protein sequence ID" value="KDN84271.1"/>
    <property type="molecule type" value="Genomic_DNA"/>
</dbReference>
<dbReference type="OrthoDB" id="3849876at2"/>
<dbReference type="PANTHER" id="PTHR46943:SF1">
    <property type="entry name" value="PENTRAXIN-RELATED PROTEIN PTX3"/>
    <property type="match status" value="1"/>
</dbReference>
<accession>A0A066Z1Q5</accession>
<dbReference type="SMART" id="SM00560">
    <property type="entry name" value="LamGL"/>
    <property type="match status" value="1"/>
</dbReference>
<keyword evidence="4" id="KW-0472">Membrane</keyword>
<organism evidence="6 7">
    <name type="scientific">Kitasatospora cheerisanensis KCTC 2395</name>
    <dbReference type="NCBI Taxonomy" id="1348663"/>
    <lineage>
        <taxon>Bacteria</taxon>
        <taxon>Bacillati</taxon>
        <taxon>Actinomycetota</taxon>
        <taxon>Actinomycetes</taxon>
        <taxon>Kitasatosporales</taxon>
        <taxon>Streptomycetaceae</taxon>
        <taxon>Kitasatospora</taxon>
    </lineage>
</organism>
<feature type="compositionally biased region" description="Gly residues" evidence="3">
    <location>
        <begin position="68"/>
        <end position="77"/>
    </location>
</feature>
<keyword evidence="2" id="KW-1015">Disulfide bond</keyword>
<dbReference type="Gene3D" id="2.60.120.200">
    <property type="match status" value="1"/>
</dbReference>
<dbReference type="GO" id="GO:0006955">
    <property type="term" value="P:immune response"/>
    <property type="evidence" value="ECO:0007669"/>
    <property type="project" value="InterPro"/>
</dbReference>
<dbReference type="eggNOG" id="COG3534">
    <property type="taxonomic scope" value="Bacteria"/>
</dbReference>
<evidence type="ECO:0000259" key="5">
    <source>
        <dbReference type="SMART" id="SM00560"/>
    </source>
</evidence>
<evidence type="ECO:0000256" key="2">
    <source>
        <dbReference type="ARBA" id="ARBA00023157"/>
    </source>
</evidence>
<evidence type="ECO:0000256" key="4">
    <source>
        <dbReference type="SAM" id="Phobius"/>
    </source>
</evidence>
<keyword evidence="4" id="KW-1133">Transmembrane helix</keyword>
<evidence type="ECO:0000256" key="3">
    <source>
        <dbReference type="SAM" id="MobiDB-lite"/>
    </source>
</evidence>
<dbReference type="AlphaFoldDB" id="A0A066Z1Q5"/>
<evidence type="ECO:0000256" key="1">
    <source>
        <dbReference type="ARBA" id="ARBA00022729"/>
    </source>
</evidence>
<feature type="region of interest" description="Disordered" evidence="3">
    <location>
        <begin position="42"/>
        <end position="95"/>
    </location>
</feature>
<keyword evidence="1" id="KW-0732">Signal</keyword>
<dbReference type="PANTHER" id="PTHR46943">
    <property type="entry name" value="PENTRAXIN-RELATED PROTEIN PTX3"/>
    <property type="match status" value="1"/>
</dbReference>
<feature type="domain" description="LamG-like jellyroll fold" evidence="5">
    <location>
        <begin position="138"/>
        <end position="279"/>
    </location>
</feature>
<keyword evidence="7" id="KW-1185">Reference proteome</keyword>
<dbReference type="InterPro" id="IPR013320">
    <property type="entry name" value="ConA-like_dom_sf"/>
</dbReference>
<dbReference type="InterPro" id="IPR006558">
    <property type="entry name" value="LamG-like"/>
</dbReference>
<dbReference type="Pfam" id="PF13385">
    <property type="entry name" value="Laminin_G_3"/>
    <property type="match status" value="1"/>
</dbReference>
<evidence type="ECO:0000313" key="6">
    <source>
        <dbReference type="EMBL" id="KDN84271.1"/>
    </source>
</evidence>
<dbReference type="SUPFAM" id="SSF49899">
    <property type="entry name" value="Concanavalin A-like lectins/glucanases"/>
    <property type="match status" value="1"/>
</dbReference>
<dbReference type="PATRIC" id="fig|1348663.4.peg.3915"/>
<dbReference type="HOGENOM" id="CLU_789376_0_0_11"/>
<gene>
    <name evidence="6" type="ORF">KCH_40620</name>
</gene>
<keyword evidence="4" id="KW-0812">Transmembrane</keyword>
<feature type="compositionally biased region" description="Low complexity" evidence="3">
    <location>
        <begin position="42"/>
        <end position="67"/>
    </location>
</feature>
<dbReference type="InterPro" id="IPR042837">
    <property type="entry name" value="PTX3"/>
</dbReference>